<dbReference type="InterPro" id="IPR035965">
    <property type="entry name" value="PAS-like_dom_sf"/>
</dbReference>
<keyword evidence="6" id="KW-0067">ATP-binding</keyword>
<keyword evidence="3" id="KW-0808">Transferase</keyword>
<organism evidence="9 10">
    <name type="scientific">Pikeienuella piscinae</name>
    <dbReference type="NCBI Taxonomy" id="2748098"/>
    <lineage>
        <taxon>Bacteria</taxon>
        <taxon>Pseudomonadati</taxon>
        <taxon>Pseudomonadota</taxon>
        <taxon>Alphaproteobacteria</taxon>
        <taxon>Rhodobacterales</taxon>
        <taxon>Paracoccaceae</taxon>
        <taxon>Pikeienuella</taxon>
    </lineage>
</organism>
<dbReference type="SUPFAM" id="SSF55874">
    <property type="entry name" value="ATPase domain of HSP90 chaperone/DNA topoisomerase II/histidine kinase"/>
    <property type="match status" value="1"/>
</dbReference>
<evidence type="ECO:0000313" key="9">
    <source>
        <dbReference type="EMBL" id="QIE57121.1"/>
    </source>
</evidence>
<evidence type="ECO:0000256" key="1">
    <source>
        <dbReference type="ARBA" id="ARBA00000085"/>
    </source>
</evidence>
<dbReference type="GO" id="GO:0005524">
    <property type="term" value="F:ATP binding"/>
    <property type="evidence" value="ECO:0007669"/>
    <property type="project" value="UniProtKB-KW"/>
</dbReference>
<dbReference type="RefSeq" id="WP_165101474.1">
    <property type="nucleotide sequence ID" value="NZ_CP049056.1"/>
</dbReference>
<dbReference type="GO" id="GO:0000155">
    <property type="term" value="F:phosphorelay sensor kinase activity"/>
    <property type="evidence" value="ECO:0007669"/>
    <property type="project" value="InterPro"/>
</dbReference>
<evidence type="ECO:0000256" key="5">
    <source>
        <dbReference type="ARBA" id="ARBA00022777"/>
    </source>
</evidence>
<dbReference type="InterPro" id="IPR036890">
    <property type="entry name" value="HATPase_C_sf"/>
</dbReference>
<dbReference type="PANTHER" id="PTHR42878:SF7">
    <property type="entry name" value="SENSOR HISTIDINE KINASE GLRK"/>
    <property type="match status" value="1"/>
</dbReference>
<reference evidence="9 10" key="1">
    <citation type="submission" date="2020-02" db="EMBL/GenBank/DDBJ databases">
        <title>complete genome sequence of Rhodobacteraceae bacterium.</title>
        <authorList>
            <person name="Park J."/>
            <person name="Kim Y.-S."/>
            <person name="Kim K.-H."/>
        </authorList>
    </citation>
    <scope>NUCLEOTIDE SEQUENCE [LARGE SCALE GENOMIC DNA]</scope>
    <source>
        <strain evidence="9 10">RR4-56</strain>
    </source>
</reference>
<dbReference type="PROSITE" id="PS50109">
    <property type="entry name" value="HIS_KIN"/>
    <property type="match status" value="1"/>
</dbReference>
<dbReference type="EMBL" id="CP049056">
    <property type="protein sequence ID" value="QIE57121.1"/>
    <property type="molecule type" value="Genomic_DNA"/>
</dbReference>
<dbReference type="InterPro" id="IPR003661">
    <property type="entry name" value="HisK_dim/P_dom"/>
</dbReference>
<dbReference type="GO" id="GO:0007234">
    <property type="term" value="P:osmosensory signaling via phosphorelay pathway"/>
    <property type="evidence" value="ECO:0007669"/>
    <property type="project" value="TreeGrafter"/>
</dbReference>
<feature type="domain" description="Histidine kinase" evidence="8">
    <location>
        <begin position="523"/>
        <end position="720"/>
    </location>
</feature>
<keyword evidence="7" id="KW-0902">Two-component regulatory system</keyword>
<dbReference type="AlphaFoldDB" id="A0A7L5C069"/>
<evidence type="ECO:0000256" key="4">
    <source>
        <dbReference type="ARBA" id="ARBA00022741"/>
    </source>
</evidence>
<dbReference type="Pfam" id="PF00512">
    <property type="entry name" value="HisKA"/>
    <property type="match status" value="1"/>
</dbReference>
<comment type="catalytic activity">
    <reaction evidence="1">
        <text>ATP + protein L-histidine = ADP + protein N-phospho-L-histidine.</text>
        <dbReference type="EC" id="2.7.13.3"/>
    </reaction>
</comment>
<evidence type="ECO:0000256" key="7">
    <source>
        <dbReference type="ARBA" id="ARBA00023012"/>
    </source>
</evidence>
<evidence type="ECO:0000256" key="6">
    <source>
        <dbReference type="ARBA" id="ARBA00022840"/>
    </source>
</evidence>
<gene>
    <name evidence="9" type="ORF">G5B40_17750</name>
</gene>
<name>A0A7L5C069_9RHOB</name>
<dbReference type="Gene3D" id="3.30.450.20">
    <property type="entry name" value="PAS domain"/>
    <property type="match status" value="1"/>
</dbReference>
<dbReference type="PANTHER" id="PTHR42878">
    <property type="entry name" value="TWO-COMPONENT HISTIDINE KINASE"/>
    <property type="match status" value="1"/>
</dbReference>
<evidence type="ECO:0000256" key="3">
    <source>
        <dbReference type="ARBA" id="ARBA00022679"/>
    </source>
</evidence>
<evidence type="ECO:0000256" key="2">
    <source>
        <dbReference type="ARBA" id="ARBA00012438"/>
    </source>
</evidence>
<dbReference type="GO" id="GO:0030295">
    <property type="term" value="F:protein kinase activator activity"/>
    <property type="evidence" value="ECO:0007669"/>
    <property type="project" value="TreeGrafter"/>
</dbReference>
<proteinExistence type="predicted"/>
<evidence type="ECO:0000259" key="8">
    <source>
        <dbReference type="PROSITE" id="PS50109"/>
    </source>
</evidence>
<dbReference type="InterPro" id="IPR005467">
    <property type="entry name" value="His_kinase_dom"/>
</dbReference>
<dbReference type="InterPro" id="IPR036097">
    <property type="entry name" value="HisK_dim/P_sf"/>
</dbReference>
<protein>
    <recommendedName>
        <fullName evidence="2">histidine kinase</fullName>
        <ecNumber evidence="2">2.7.13.3</ecNumber>
    </recommendedName>
</protein>
<dbReference type="SMART" id="SM00388">
    <property type="entry name" value="HisKA"/>
    <property type="match status" value="1"/>
</dbReference>
<dbReference type="Pfam" id="PF12860">
    <property type="entry name" value="PAS_7"/>
    <property type="match status" value="1"/>
</dbReference>
<dbReference type="GO" id="GO:0000156">
    <property type="term" value="F:phosphorelay response regulator activity"/>
    <property type="evidence" value="ECO:0007669"/>
    <property type="project" value="TreeGrafter"/>
</dbReference>
<dbReference type="Proteomes" id="UP000503336">
    <property type="component" value="Chromosome"/>
</dbReference>
<evidence type="ECO:0000313" key="10">
    <source>
        <dbReference type="Proteomes" id="UP000503336"/>
    </source>
</evidence>
<sequence>MNDLTGLELLGLVCLAFLVGGGTLTLAAMRGSFRARAPTTRRTPLELAAPVLRITSEGHVEATPEARALLGVGEEVALRRDALLAGLKAGRDALETALTRLVAKGAAFREVVETRDGRILEASGAPLGIDVSVTLHDQTCLWRRLDAAERRADAAERALADLAAAREAAGLVAWRAGDTEYGAAALDPHVRAALEAAAETLDTVGARERVIVEPQSDSAEAVYAVIAARGGLFVALDDSSALSAERSMSRFVDTISETFAHLKVGLMIFDAERRLSLFNPVISTLCDDDTEWLARRPRLRDLLDRMRRARALPEQPDYAAWRARLLGRVGAEIAAPIEETWHLPDGRTLIANFRPHLAGGLAFVLEDVTDTLALRRINAIERAARDATTEMLEEGIAVFGPDGRLRMANGAFRRLWGFEDGALRAGDHVDGVIAACRAASGPHPFWEEMKGAAAGGLERRATAESVELKNGGFLSARVSPMPDGATLAVFSDVTASERVAAALKERNEALEQTEEMRGALVDQISHQMRTPLNSIFGFGQLLEDGRIGPLNARQADYVRGIVASSGDLIEAIDAMADLISVGADARRESRSFFNPAVVAREAAALAERRTGRSVGDVEIVNDDTQEETSGHRARFRQIVFNMAMDALEKTSLGGRIKLSVWSEGRDVLLECSHEIVEELVEQGVALTLVRRFARLDGGEVKVGRGPDGRRVVRCRITADDTMNNGREHLTEALAQRARAG</sequence>
<dbReference type="KEGG" id="hdh:G5B40_17750"/>
<dbReference type="Gene3D" id="1.10.287.130">
    <property type="match status" value="1"/>
</dbReference>
<dbReference type="SUPFAM" id="SSF47384">
    <property type="entry name" value="Homodimeric domain of signal transducing histidine kinase"/>
    <property type="match status" value="1"/>
</dbReference>
<accession>A0A7L5C069</accession>
<dbReference type="SUPFAM" id="SSF55785">
    <property type="entry name" value="PYP-like sensor domain (PAS domain)"/>
    <property type="match status" value="1"/>
</dbReference>
<keyword evidence="10" id="KW-1185">Reference proteome</keyword>
<dbReference type="InterPro" id="IPR050351">
    <property type="entry name" value="BphY/WalK/GraS-like"/>
</dbReference>
<dbReference type="EC" id="2.7.13.3" evidence="2"/>
<keyword evidence="4" id="KW-0547">Nucleotide-binding</keyword>
<keyword evidence="5" id="KW-0418">Kinase</keyword>
<dbReference type="CDD" id="cd00082">
    <property type="entry name" value="HisKA"/>
    <property type="match status" value="1"/>
</dbReference>